<evidence type="ECO:0000256" key="5">
    <source>
        <dbReference type="HAMAP-Rule" id="MF_00651"/>
    </source>
</evidence>
<dbReference type="HAMAP" id="MF_00651">
    <property type="entry name" value="Nuclease_YqgF"/>
    <property type="match status" value="1"/>
</dbReference>
<keyword evidence="3 5" id="KW-0540">Nuclease</keyword>
<evidence type="ECO:0000256" key="3">
    <source>
        <dbReference type="ARBA" id="ARBA00022722"/>
    </source>
</evidence>
<feature type="domain" description="YqgF/RNase H-like" evidence="6">
    <location>
        <begin position="35"/>
        <end position="142"/>
    </location>
</feature>
<sequence length="195" mass="20585">MRPTQAAIPRAPLFCLPAPLLPCSPAPLFSLPFPVRYLAIDLGDKRTGLALGDPVTGIVSPIEVIETPLAANAGAQLLADIVKRIESHLGRAEAELVLGLPLNMDGSEGPQAKKIRAFGERLAAASKRTVRFHDERLTSVEADWSMSQSGMTHKQKKEKRDALAAAAILRDYFASLPGATPGSDPSAGLGSSLSP</sequence>
<evidence type="ECO:0000313" key="7">
    <source>
        <dbReference type="EMBL" id="NMF67404.1"/>
    </source>
</evidence>
<dbReference type="Pfam" id="PF03652">
    <property type="entry name" value="RuvX"/>
    <property type="match status" value="1"/>
</dbReference>
<proteinExistence type="inferred from homology"/>
<keyword evidence="4 5" id="KW-0378">Hydrolase</keyword>
<comment type="function">
    <text evidence="5">Could be a nuclease involved in processing of the 5'-end of pre-16S rRNA.</text>
</comment>
<dbReference type="Gene3D" id="3.30.420.140">
    <property type="entry name" value="YqgF/RNase H-like domain"/>
    <property type="match status" value="1"/>
</dbReference>
<reference evidence="7 8" key="1">
    <citation type="submission" date="2018-06" db="EMBL/GenBank/DDBJ databases">
        <title>Comparative genomics of Brasilonema spp. strains.</title>
        <authorList>
            <person name="Alvarenga D.O."/>
            <person name="Fiore M.F."/>
            <person name="Varani A.M."/>
        </authorList>
    </citation>
    <scope>NUCLEOTIDE SEQUENCE [LARGE SCALE GENOMIC DNA]</scope>
    <source>
        <strain evidence="7 8">UFV-OR1</strain>
    </source>
</reference>
<comment type="caution">
    <text evidence="7">The sequence shown here is derived from an EMBL/GenBank/DDBJ whole genome shotgun (WGS) entry which is preliminary data.</text>
</comment>
<dbReference type="InterPro" id="IPR006641">
    <property type="entry name" value="YqgF/RNaseH-like_dom"/>
</dbReference>
<comment type="subcellular location">
    <subcellularLocation>
        <location evidence="5">Cytoplasm</location>
    </subcellularLocation>
</comment>
<evidence type="ECO:0000259" key="6">
    <source>
        <dbReference type="SMART" id="SM00732"/>
    </source>
</evidence>
<organism evidence="7 8">
    <name type="scientific">Brasilonema octagenarum UFV-OR1</name>
    <dbReference type="NCBI Taxonomy" id="417115"/>
    <lineage>
        <taxon>Bacteria</taxon>
        <taxon>Bacillati</taxon>
        <taxon>Cyanobacteriota</taxon>
        <taxon>Cyanophyceae</taxon>
        <taxon>Nostocales</taxon>
        <taxon>Scytonemataceae</taxon>
        <taxon>Brasilonema</taxon>
        <taxon>Octagenarum group</taxon>
    </lineage>
</organism>
<dbReference type="InterPro" id="IPR005227">
    <property type="entry name" value="YqgF"/>
</dbReference>
<evidence type="ECO:0000256" key="4">
    <source>
        <dbReference type="ARBA" id="ARBA00022801"/>
    </source>
</evidence>
<keyword evidence="8" id="KW-1185">Reference proteome</keyword>
<comment type="similarity">
    <text evidence="5">Belongs to the YqgF HJR family.</text>
</comment>
<dbReference type="EC" id="3.1.-.-" evidence="5"/>
<dbReference type="SMART" id="SM00732">
    <property type="entry name" value="YqgFc"/>
    <property type="match status" value="1"/>
</dbReference>
<dbReference type="Proteomes" id="UP000762253">
    <property type="component" value="Unassembled WGS sequence"/>
</dbReference>
<dbReference type="PANTHER" id="PTHR33317:SF4">
    <property type="entry name" value="POLYNUCLEOTIDYL TRANSFERASE, RIBONUCLEASE H-LIKE SUPERFAMILY PROTEIN"/>
    <property type="match status" value="1"/>
</dbReference>
<dbReference type="InterPro" id="IPR012337">
    <property type="entry name" value="RNaseH-like_sf"/>
</dbReference>
<evidence type="ECO:0000313" key="8">
    <source>
        <dbReference type="Proteomes" id="UP000762253"/>
    </source>
</evidence>
<keyword evidence="2 5" id="KW-0690">Ribosome biogenesis</keyword>
<protein>
    <recommendedName>
        <fullName evidence="5">Putative pre-16S rRNA nuclease</fullName>
        <ecNumber evidence="5">3.1.-.-</ecNumber>
    </recommendedName>
</protein>
<dbReference type="EMBL" id="QMEC01000290">
    <property type="protein sequence ID" value="NMF67404.1"/>
    <property type="molecule type" value="Genomic_DNA"/>
</dbReference>
<name>A0ABX1ML08_9CYAN</name>
<dbReference type="CDD" id="cd16964">
    <property type="entry name" value="YqgF"/>
    <property type="match status" value="1"/>
</dbReference>
<evidence type="ECO:0000256" key="1">
    <source>
        <dbReference type="ARBA" id="ARBA00022490"/>
    </source>
</evidence>
<dbReference type="InterPro" id="IPR037027">
    <property type="entry name" value="YqgF/RNaseH-like_dom_sf"/>
</dbReference>
<accession>A0ABX1ML08</accession>
<dbReference type="NCBIfam" id="TIGR00250">
    <property type="entry name" value="RNAse_H_YqgF"/>
    <property type="match status" value="1"/>
</dbReference>
<evidence type="ECO:0000256" key="2">
    <source>
        <dbReference type="ARBA" id="ARBA00022517"/>
    </source>
</evidence>
<gene>
    <name evidence="7" type="ORF">DP115_33635</name>
</gene>
<dbReference type="PANTHER" id="PTHR33317">
    <property type="entry name" value="POLYNUCLEOTIDYL TRANSFERASE, RIBONUCLEASE H-LIKE SUPERFAMILY PROTEIN"/>
    <property type="match status" value="1"/>
</dbReference>
<dbReference type="SUPFAM" id="SSF53098">
    <property type="entry name" value="Ribonuclease H-like"/>
    <property type="match status" value="1"/>
</dbReference>
<keyword evidence="1 5" id="KW-0963">Cytoplasm</keyword>